<dbReference type="EC" id="2.3.2.27" evidence="2"/>
<dbReference type="SUPFAM" id="SSF57850">
    <property type="entry name" value="RING/U-box"/>
    <property type="match status" value="1"/>
</dbReference>
<dbReference type="PROSITE" id="PS51698">
    <property type="entry name" value="U_BOX"/>
    <property type="match status" value="1"/>
</dbReference>
<evidence type="ECO:0000256" key="8">
    <source>
        <dbReference type="ARBA" id="ARBA00044543"/>
    </source>
</evidence>
<evidence type="ECO:0000256" key="4">
    <source>
        <dbReference type="ARBA" id="ARBA00022737"/>
    </source>
</evidence>
<dbReference type="PANTHER" id="PTHR46803:SF2">
    <property type="entry name" value="E3 UBIQUITIN-PROTEIN LIGASE CHIP"/>
    <property type="match status" value="1"/>
</dbReference>
<dbReference type="InterPro" id="IPR013083">
    <property type="entry name" value="Znf_RING/FYVE/PHD"/>
</dbReference>
<feature type="repeat" description="TPR" evidence="9">
    <location>
        <begin position="28"/>
        <end position="61"/>
    </location>
</feature>
<keyword evidence="10" id="KW-0175">Coiled coil</keyword>
<feature type="region of interest" description="Disordered" evidence="11">
    <location>
        <begin position="1"/>
        <end position="23"/>
    </location>
</feature>
<gene>
    <name evidence="13" type="ORF">BV898_02499</name>
</gene>
<dbReference type="EMBL" id="MTYJ01000010">
    <property type="protein sequence ID" value="OQV23768.1"/>
    <property type="molecule type" value="Genomic_DNA"/>
</dbReference>
<dbReference type="InterPro" id="IPR003613">
    <property type="entry name" value="Ubox_domain"/>
</dbReference>
<protein>
    <recommendedName>
        <fullName evidence="7">E3 ubiquitin-protein ligase CHIP</fullName>
        <ecNumber evidence="2">2.3.2.27</ecNumber>
    </recommendedName>
    <alternativeName>
        <fullName evidence="8">RING-type E3 ubiquitin transferase CHIP</fullName>
    </alternativeName>
</protein>
<feature type="repeat" description="TPR" evidence="9">
    <location>
        <begin position="96"/>
        <end position="129"/>
    </location>
</feature>
<dbReference type="PANTHER" id="PTHR46803">
    <property type="entry name" value="E3 UBIQUITIN-PROTEIN LIGASE CHIP"/>
    <property type="match status" value="1"/>
</dbReference>
<proteinExistence type="predicted"/>
<dbReference type="SMART" id="SM00504">
    <property type="entry name" value="Ubox"/>
    <property type="match status" value="1"/>
</dbReference>
<evidence type="ECO:0000256" key="10">
    <source>
        <dbReference type="SAM" id="Coils"/>
    </source>
</evidence>
<dbReference type="GO" id="GO:0051087">
    <property type="term" value="F:protein-folding chaperone binding"/>
    <property type="evidence" value="ECO:0007669"/>
    <property type="project" value="TreeGrafter"/>
</dbReference>
<evidence type="ECO:0000313" key="14">
    <source>
        <dbReference type="Proteomes" id="UP000192578"/>
    </source>
</evidence>
<dbReference type="PROSITE" id="PS50005">
    <property type="entry name" value="TPR"/>
    <property type="match status" value="2"/>
</dbReference>
<evidence type="ECO:0000256" key="9">
    <source>
        <dbReference type="PROSITE-ProRule" id="PRU00339"/>
    </source>
</evidence>
<evidence type="ECO:0000256" key="3">
    <source>
        <dbReference type="ARBA" id="ARBA00022679"/>
    </source>
</evidence>
<dbReference type="FunFam" id="3.30.40.10:FF:000124">
    <property type="entry name" value="STIP1 homology and U box-containing protein 1"/>
    <property type="match status" value="1"/>
</dbReference>
<dbReference type="InterPro" id="IPR045202">
    <property type="entry name" value="CHIP_RING-Ubox"/>
</dbReference>
<dbReference type="Gene3D" id="1.25.40.10">
    <property type="entry name" value="Tetratricopeptide repeat domain"/>
    <property type="match status" value="1"/>
</dbReference>
<feature type="compositionally biased region" description="Basic and acidic residues" evidence="11">
    <location>
        <begin position="10"/>
        <end position="23"/>
    </location>
</feature>
<dbReference type="Pfam" id="PF13181">
    <property type="entry name" value="TPR_8"/>
    <property type="match status" value="1"/>
</dbReference>
<dbReference type="CDD" id="cd16654">
    <property type="entry name" value="RING-Ubox_CHIP"/>
    <property type="match status" value="1"/>
</dbReference>
<evidence type="ECO:0000256" key="5">
    <source>
        <dbReference type="ARBA" id="ARBA00022786"/>
    </source>
</evidence>
<feature type="domain" description="U-box" evidence="12">
    <location>
        <begin position="237"/>
        <end position="311"/>
    </location>
</feature>
<dbReference type="Pfam" id="PF13432">
    <property type="entry name" value="TPR_16"/>
    <property type="match status" value="1"/>
</dbReference>
<sequence length="314" mass="36628">MGNASVTSAAHEKVEIMADNSPKEKMTAEQLRKRGNELHDGRRFQEAVEVYSKAIMKDPSVPTFYTNRALCYLRLQRWDLVCKDCSTAIERDPNCLKAYYFMGVAFTEKGNHDEAINLLQKANDLAMKQRQSYGDEITSMIRLCRKRRWNRQEEKRISQEIDLQVYLHRLIEEEKQRQLGQLRSEWDDGDVASSSASSSADASVEKKAAELERYHQEKKSELDRLLSEVDDRRKRRDVPDYLCGKISFELMRDPVITPSGITYDRRDIDEHLRRVGHFDPVTRMELTQDLLIPNLAMKEVVDLFLSKNEWAVDY</sequence>
<accession>A0A1W0X8Q4</accession>
<dbReference type="GO" id="GO:0061630">
    <property type="term" value="F:ubiquitin protein ligase activity"/>
    <property type="evidence" value="ECO:0007669"/>
    <property type="project" value="UniProtKB-EC"/>
</dbReference>
<dbReference type="InterPro" id="IPR019734">
    <property type="entry name" value="TPR_rpt"/>
</dbReference>
<dbReference type="InterPro" id="IPR041312">
    <property type="entry name" value="CHIP_TPR_N"/>
</dbReference>
<dbReference type="GO" id="GO:0030018">
    <property type="term" value="C:Z disc"/>
    <property type="evidence" value="ECO:0007669"/>
    <property type="project" value="TreeGrafter"/>
</dbReference>
<keyword evidence="6 9" id="KW-0802">TPR repeat</keyword>
<dbReference type="Gene3D" id="6.10.140.2020">
    <property type="match status" value="1"/>
</dbReference>
<feature type="coiled-coil region" evidence="10">
    <location>
        <begin position="208"/>
        <end position="235"/>
    </location>
</feature>
<dbReference type="Proteomes" id="UP000192578">
    <property type="component" value="Unassembled WGS sequence"/>
</dbReference>
<dbReference type="Gene3D" id="3.30.40.10">
    <property type="entry name" value="Zinc/RING finger domain, C3HC4 (zinc finger)"/>
    <property type="match status" value="1"/>
</dbReference>
<keyword evidence="3" id="KW-0808">Transferase</keyword>
<evidence type="ECO:0000256" key="6">
    <source>
        <dbReference type="ARBA" id="ARBA00022803"/>
    </source>
</evidence>
<evidence type="ECO:0000259" key="12">
    <source>
        <dbReference type="PROSITE" id="PS51698"/>
    </source>
</evidence>
<dbReference type="Pfam" id="PF18391">
    <property type="entry name" value="CHIP_TPR_N"/>
    <property type="match status" value="1"/>
</dbReference>
<evidence type="ECO:0000256" key="11">
    <source>
        <dbReference type="SAM" id="MobiDB-lite"/>
    </source>
</evidence>
<dbReference type="AlphaFoldDB" id="A0A1W0X8Q4"/>
<keyword evidence="14" id="KW-1185">Reference proteome</keyword>
<dbReference type="GO" id="GO:0045862">
    <property type="term" value="P:positive regulation of proteolysis"/>
    <property type="evidence" value="ECO:0007669"/>
    <property type="project" value="TreeGrafter"/>
</dbReference>
<dbReference type="SUPFAM" id="SSF48452">
    <property type="entry name" value="TPR-like"/>
    <property type="match status" value="1"/>
</dbReference>
<name>A0A1W0X8Q4_HYPEX</name>
<evidence type="ECO:0000256" key="7">
    <source>
        <dbReference type="ARBA" id="ARBA00044534"/>
    </source>
</evidence>
<dbReference type="OrthoDB" id="629492at2759"/>
<keyword evidence="5" id="KW-0833">Ubl conjugation pathway</keyword>
<evidence type="ECO:0000256" key="2">
    <source>
        <dbReference type="ARBA" id="ARBA00012483"/>
    </source>
</evidence>
<comment type="catalytic activity">
    <reaction evidence="1">
        <text>S-ubiquitinyl-[E2 ubiquitin-conjugating enzyme]-L-cysteine + [acceptor protein]-L-lysine = [E2 ubiquitin-conjugating enzyme]-L-cysteine + N(6)-ubiquitinyl-[acceptor protein]-L-lysine.</text>
        <dbReference type="EC" id="2.3.2.27"/>
    </reaction>
</comment>
<evidence type="ECO:0000313" key="13">
    <source>
        <dbReference type="EMBL" id="OQV23768.1"/>
    </source>
</evidence>
<keyword evidence="4" id="KW-0677">Repeat</keyword>
<organism evidence="13 14">
    <name type="scientific">Hypsibius exemplaris</name>
    <name type="common">Freshwater tardigrade</name>
    <dbReference type="NCBI Taxonomy" id="2072580"/>
    <lineage>
        <taxon>Eukaryota</taxon>
        <taxon>Metazoa</taxon>
        <taxon>Ecdysozoa</taxon>
        <taxon>Tardigrada</taxon>
        <taxon>Eutardigrada</taxon>
        <taxon>Parachela</taxon>
        <taxon>Hypsibioidea</taxon>
        <taxon>Hypsibiidae</taxon>
        <taxon>Hypsibius</taxon>
    </lineage>
</organism>
<dbReference type="GO" id="GO:0006515">
    <property type="term" value="P:protein quality control for misfolded or incompletely synthesized proteins"/>
    <property type="evidence" value="ECO:0007669"/>
    <property type="project" value="TreeGrafter"/>
</dbReference>
<dbReference type="InterPro" id="IPR011990">
    <property type="entry name" value="TPR-like_helical_dom_sf"/>
</dbReference>
<dbReference type="Pfam" id="PF04564">
    <property type="entry name" value="U-box"/>
    <property type="match status" value="1"/>
</dbReference>
<dbReference type="GO" id="GO:0043161">
    <property type="term" value="P:proteasome-mediated ubiquitin-dependent protein catabolic process"/>
    <property type="evidence" value="ECO:0007669"/>
    <property type="project" value="TreeGrafter"/>
</dbReference>
<dbReference type="GO" id="GO:0000209">
    <property type="term" value="P:protein polyubiquitination"/>
    <property type="evidence" value="ECO:0007669"/>
    <property type="project" value="TreeGrafter"/>
</dbReference>
<reference evidence="14" key="1">
    <citation type="submission" date="2017-01" db="EMBL/GenBank/DDBJ databases">
        <title>Comparative genomics of anhydrobiosis in the tardigrade Hypsibius dujardini.</title>
        <authorList>
            <person name="Yoshida Y."/>
            <person name="Koutsovoulos G."/>
            <person name="Laetsch D."/>
            <person name="Stevens L."/>
            <person name="Kumar S."/>
            <person name="Horikawa D."/>
            <person name="Ishino K."/>
            <person name="Komine S."/>
            <person name="Tomita M."/>
            <person name="Blaxter M."/>
            <person name="Arakawa K."/>
        </authorList>
    </citation>
    <scope>NUCLEOTIDE SEQUENCE [LARGE SCALE GENOMIC DNA]</scope>
    <source>
        <strain evidence="14">Z151</strain>
    </source>
</reference>
<comment type="caution">
    <text evidence="13">The sequence shown here is derived from an EMBL/GenBank/DDBJ whole genome shotgun (WGS) entry which is preliminary data.</text>
</comment>
<dbReference type="GO" id="GO:0071218">
    <property type="term" value="P:cellular response to misfolded protein"/>
    <property type="evidence" value="ECO:0007669"/>
    <property type="project" value="TreeGrafter"/>
</dbReference>
<evidence type="ECO:0000256" key="1">
    <source>
        <dbReference type="ARBA" id="ARBA00000900"/>
    </source>
</evidence>
<dbReference type="SMART" id="SM00028">
    <property type="entry name" value="TPR"/>
    <property type="match status" value="3"/>
</dbReference>